<gene>
    <name evidence="1" type="ORF">GPM918_LOCUS15506</name>
    <name evidence="2" type="ORF">SRO942_LOCUS15506</name>
</gene>
<dbReference type="EMBL" id="CAJNOQ010003914">
    <property type="protein sequence ID" value="CAF1035533.1"/>
    <property type="molecule type" value="Genomic_DNA"/>
</dbReference>
<dbReference type="EMBL" id="CAJOBC010003914">
    <property type="protein sequence ID" value="CAF3806144.1"/>
    <property type="molecule type" value="Genomic_DNA"/>
</dbReference>
<proteinExistence type="predicted"/>
<evidence type="ECO:0000313" key="2">
    <source>
        <dbReference type="EMBL" id="CAF3806144.1"/>
    </source>
</evidence>
<organism evidence="1 3">
    <name type="scientific">Didymodactylos carnosus</name>
    <dbReference type="NCBI Taxonomy" id="1234261"/>
    <lineage>
        <taxon>Eukaryota</taxon>
        <taxon>Metazoa</taxon>
        <taxon>Spiralia</taxon>
        <taxon>Gnathifera</taxon>
        <taxon>Rotifera</taxon>
        <taxon>Eurotatoria</taxon>
        <taxon>Bdelloidea</taxon>
        <taxon>Philodinida</taxon>
        <taxon>Philodinidae</taxon>
        <taxon>Didymodactylos</taxon>
    </lineage>
</organism>
<dbReference type="Proteomes" id="UP000681722">
    <property type="component" value="Unassembled WGS sequence"/>
</dbReference>
<name>A0A814J7D3_9BILA</name>
<evidence type="ECO:0000313" key="1">
    <source>
        <dbReference type="EMBL" id="CAF1035533.1"/>
    </source>
</evidence>
<dbReference type="Proteomes" id="UP000663829">
    <property type="component" value="Unassembled WGS sequence"/>
</dbReference>
<evidence type="ECO:0000313" key="3">
    <source>
        <dbReference type="Proteomes" id="UP000663829"/>
    </source>
</evidence>
<dbReference type="SUPFAM" id="SSF56399">
    <property type="entry name" value="ADP-ribosylation"/>
    <property type="match status" value="1"/>
</dbReference>
<keyword evidence="3" id="KW-1185">Reference proteome</keyword>
<accession>A0A814J7D3</accession>
<dbReference type="AlphaFoldDB" id="A0A814J7D3"/>
<reference evidence="1" key="1">
    <citation type="submission" date="2021-02" db="EMBL/GenBank/DDBJ databases">
        <authorList>
            <person name="Nowell W R."/>
        </authorList>
    </citation>
    <scope>NUCLEOTIDE SEQUENCE</scope>
</reference>
<comment type="caution">
    <text evidence="1">The sequence shown here is derived from an EMBL/GenBank/DDBJ whole genome shotgun (WGS) entry which is preliminary data.</text>
</comment>
<sequence length="307" mass="35306">MTQLQSQVEQLESQLLTWTISPPPESPPNIEFSYAQLLHQFILDSENTKHAKSDMVNYCKEQYTGNAVQLKLIDEFDRSFDSAKAVWWLTRKTCFLSRMTNRGLRSPEPDIQYQLRFFVQQIHQQLLSEPNPLSVNGTFFYRRHLMSPKELEKLAASHESLLCFSNFLLTTTDPSTMGRLTKSNNNTSTVPVLFRIAVHSKTKFNAFANIDQLCHSPSGSNAILFSMNVVFRVNSVKSYAKNVHTVDLSIVVEDDKHLCAAIHFLDRQVIDGPPLVRLTDLMDETEEYFRADQFADIIIKVPIMIWR</sequence>
<dbReference type="OrthoDB" id="10015262at2759"/>
<protein>
    <submittedName>
        <fullName evidence="1">Uncharacterized protein</fullName>
    </submittedName>
</protein>